<dbReference type="InterPro" id="IPR005224">
    <property type="entry name" value="SfsA"/>
</dbReference>
<accession>A0A1G5GRW7</accession>
<dbReference type="PANTHER" id="PTHR30545">
    <property type="entry name" value="SUGAR FERMENTATION STIMULATION PROTEIN A"/>
    <property type="match status" value="1"/>
</dbReference>
<dbReference type="InterPro" id="IPR040452">
    <property type="entry name" value="SfsA_C"/>
</dbReference>
<gene>
    <name evidence="1" type="primary">sfsA</name>
    <name evidence="4" type="ORF">SAMN05661077_2423</name>
</gene>
<evidence type="ECO:0000256" key="1">
    <source>
        <dbReference type="HAMAP-Rule" id="MF_00095"/>
    </source>
</evidence>
<dbReference type="Proteomes" id="UP000183104">
    <property type="component" value="Unassembled WGS sequence"/>
</dbReference>
<dbReference type="Gene3D" id="2.40.50.580">
    <property type="match status" value="1"/>
</dbReference>
<dbReference type="AlphaFoldDB" id="A0A1G5GRW7"/>
<dbReference type="PANTHER" id="PTHR30545:SF2">
    <property type="entry name" value="SUGAR FERMENTATION STIMULATION PROTEIN A"/>
    <property type="match status" value="1"/>
</dbReference>
<comment type="similarity">
    <text evidence="1">Belongs to the SfsA family.</text>
</comment>
<dbReference type="CDD" id="cd22359">
    <property type="entry name" value="SfsA-like_bacterial"/>
    <property type="match status" value="1"/>
</dbReference>
<dbReference type="InterPro" id="IPR041465">
    <property type="entry name" value="SfsA_N"/>
</dbReference>
<evidence type="ECO:0000259" key="2">
    <source>
        <dbReference type="Pfam" id="PF03749"/>
    </source>
</evidence>
<protein>
    <recommendedName>
        <fullName evidence="1">Sugar fermentation stimulation protein homolog</fullName>
    </recommendedName>
</protein>
<dbReference type="STRING" id="381306.AN478_01225"/>
<dbReference type="Pfam" id="PF17746">
    <property type="entry name" value="SfsA_N"/>
    <property type="match status" value="1"/>
</dbReference>
<reference evidence="5" key="1">
    <citation type="submission" date="2016-10" db="EMBL/GenBank/DDBJ databases">
        <authorList>
            <person name="Varghese N."/>
        </authorList>
    </citation>
    <scope>NUCLEOTIDE SEQUENCE [LARGE SCALE GENOMIC DNA]</scope>
    <source>
        <strain evidence="5">HL 19</strain>
    </source>
</reference>
<feature type="domain" description="SfsA N-terminal OB" evidence="3">
    <location>
        <begin position="13"/>
        <end position="79"/>
    </location>
</feature>
<dbReference type="NCBIfam" id="TIGR00230">
    <property type="entry name" value="sfsA"/>
    <property type="match status" value="1"/>
</dbReference>
<organism evidence="4 5">
    <name type="scientific">Thiohalorhabdus denitrificans</name>
    <dbReference type="NCBI Taxonomy" id="381306"/>
    <lineage>
        <taxon>Bacteria</taxon>
        <taxon>Pseudomonadati</taxon>
        <taxon>Pseudomonadota</taxon>
        <taxon>Gammaproteobacteria</taxon>
        <taxon>Thiohalorhabdales</taxon>
        <taxon>Thiohalorhabdaceae</taxon>
        <taxon>Thiohalorhabdus</taxon>
    </lineage>
</organism>
<dbReference type="RefSeq" id="WP_074471438.1">
    <property type="nucleotide sequence ID" value="NZ_FMUN01000007.1"/>
</dbReference>
<evidence type="ECO:0000259" key="3">
    <source>
        <dbReference type="Pfam" id="PF17746"/>
    </source>
</evidence>
<sequence length="242" mass="26273">MRFEQPLLEGTLIRRYKRFMADVELTDGSVVTAHCANSGSMATCKDPGQPVMLLPADSPKRKLKYTWELYHSGGSWVGVNTHRPNALVAEAIAAGEVAELAGYATQRREVKYGRNSRIDILLEDPEKGPCHVEVKNCTLLAPDGAVRFPDAVTERGRKHLDELMELAADGGRAVMFFLVNRADGEGFGPADHIDPAYGERLREAAEAGVELLAYRTRITPEGIGLAGAEPIDLGPAHELAPA</sequence>
<evidence type="ECO:0000313" key="5">
    <source>
        <dbReference type="Proteomes" id="UP000183104"/>
    </source>
</evidence>
<keyword evidence="5" id="KW-1185">Reference proteome</keyword>
<dbReference type="Gene3D" id="3.40.1350.60">
    <property type="match status" value="1"/>
</dbReference>
<feature type="domain" description="Sugar fermentation stimulation protein C-terminal" evidence="2">
    <location>
        <begin position="83"/>
        <end position="221"/>
    </location>
</feature>
<evidence type="ECO:0000313" key="4">
    <source>
        <dbReference type="EMBL" id="SCY54345.1"/>
    </source>
</evidence>
<dbReference type="OrthoDB" id="9802365at2"/>
<proteinExistence type="inferred from homology"/>
<dbReference type="GO" id="GO:0003677">
    <property type="term" value="F:DNA binding"/>
    <property type="evidence" value="ECO:0007669"/>
    <property type="project" value="InterPro"/>
</dbReference>
<name>A0A1G5GRW7_9GAMM</name>
<dbReference type="HAMAP" id="MF_00095">
    <property type="entry name" value="SfsA"/>
    <property type="match status" value="1"/>
</dbReference>
<dbReference type="Pfam" id="PF03749">
    <property type="entry name" value="SfsA"/>
    <property type="match status" value="1"/>
</dbReference>
<dbReference type="EMBL" id="FMUN01000007">
    <property type="protein sequence ID" value="SCY54345.1"/>
    <property type="molecule type" value="Genomic_DNA"/>
</dbReference>